<comment type="caution">
    <text evidence="1">The sequence shown here is derived from an EMBL/GenBank/DDBJ whole genome shotgun (WGS) entry which is preliminary data.</text>
</comment>
<accession>A0A316FYI2</accession>
<proteinExistence type="predicted"/>
<dbReference type="Gene3D" id="3.10.129.10">
    <property type="entry name" value="Hotdog Thioesterase"/>
    <property type="match status" value="1"/>
</dbReference>
<dbReference type="Proteomes" id="UP000245390">
    <property type="component" value="Unassembled WGS sequence"/>
</dbReference>
<dbReference type="AlphaFoldDB" id="A0A316FYI2"/>
<dbReference type="RefSeq" id="WP_109760955.1">
    <property type="nucleotide sequence ID" value="NZ_CP034588.1"/>
</dbReference>
<gene>
    <name evidence="1" type="ORF">C8D95_1138</name>
</gene>
<keyword evidence="2" id="KW-1185">Reference proteome</keyword>
<dbReference type="OrthoDB" id="5174360at2"/>
<protein>
    <recommendedName>
        <fullName evidence="3">MaoC dehydratase-like protein</fullName>
    </recommendedName>
</protein>
<dbReference type="EMBL" id="QGGV01000013">
    <property type="protein sequence ID" value="PWK53483.1"/>
    <property type="molecule type" value="Genomic_DNA"/>
</dbReference>
<reference evidence="1 2" key="1">
    <citation type="submission" date="2018-05" db="EMBL/GenBank/DDBJ databases">
        <title>Genomic Encyclopedia of Type Strains, Phase IV (KMG-IV): sequencing the most valuable type-strain genomes for metagenomic binning, comparative biology and taxonomic classification.</title>
        <authorList>
            <person name="Goeker M."/>
        </authorList>
    </citation>
    <scope>NUCLEOTIDE SEQUENCE [LARGE SCALE GENOMIC DNA]</scope>
    <source>
        <strain evidence="1 2">DSM 103371</strain>
    </source>
</reference>
<evidence type="ECO:0000313" key="1">
    <source>
        <dbReference type="EMBL" id="PWK53483.1"/>
    </source>
</evidence>
<dbReference type="KEGG" id="salo:EF888_15605"/>
<sequence length="268" mass="29662">MPALPERLEITAVLDPRPRYRGTSHEDETARRMGFRAALLPGVFVYGHATRIALTGWGEDWLARGRAQVRFRRPVYNGDPLVVTRGELEREENGWTAEVAVAHAETGEVVLAGSIGLADRAPDPPKDLPLLSTFEPRLELQPGTAREGLQLGSEETILARDLVEESLADFHETESIFADRALIHSGCLIRKTMGDALGNLVLPMPVIFAGVGVQHLATAPVGVEYRTSARITRTWETGGKHYFETEEWLLAGDRPVVRHVRQNLYAIT</sequence>
<dbReference type="SUPFAM" id="SSF54637">
    <property type="entry name" value="Thioesterase/thiol ester dehydrase-isomerase"/>
    <property type="match status" value="1"/>
</dbReference>
<evidence type="ECO:0008006" key="3">
    <source>
        <dbReference type="Google" id="ProtNLM"/>
    </source>
</evidence>
<dbReference type="InterPro" id="IPR029069">
    <property type="entry name" value="HotDog_dom_sf"/>
</dbReference>
<dbReference type="CDD" id="cd03441">
    <property type="entry name" value="R_hydratase_like"/>
    <property type="match status" value="1"/>
</dbReference>
<name>A0A316FYI2_9RHOB</name>
<organism evidence="1 2">
    <name type="scientific">Silicimonas algicola</name>
    <dbReference type="NCBI Taxonomy" id="1826607"/>
    <lineage>
        <taxon>Bacteria</taxon>
        <taxon>Pseudomonadati</taxon>
        <taxon>Pseudomonadota</taxon>
        <taxon>Alphaproteobacteria</taxon>
        <taxon>Rhodobacterales</taxon>
        <taxon>Paracoccaceae</taxon>
    </lineage>
</organism>
<evidence type="ECO:0000313" key="2">
    <source>
        <dbReference type="Proteomes" id="UP000245390"/>
    </source>
</evidence>